<keyword evidence="3" id="KW-1185">Reference proteome</keyword>
<dbReference type="Pfam" id="PF05016">
    <property type="entry name" value="ParE_toxin"/>
    <property type="match status" value="1"/>
</dbReference>
<dbReference type="HOGENOM" id="CLU_147162_8_4_9"/>
<evidence type="ECO:0000313" key="2">
    <source>
        <dbReference type="EMBL" id="ADU27389.1"/>
    </source>
</evidence>
<dbReference type="eggNOG" id="COG3668">
    <property type="taxonomic scope" value="Bacteria"/>
</dbReference>
<dbReference type="Gene3D" id="3.30.2310.20">
    <property type="entry name" value="RelE-like"/>
    <property type="match status" value="1"/>
</dbReference>
<dbReference type="InterPro" id="IPR007712">
    <property type="entry name" value="RelE/ParE_toxin"/>
</dbReference>
<name>E6UA28_ETHHY</name>
<proteinExistence type="predicted"/>
<sequence>MEADNKKYKVIVSDGATQMLVTHARFLAKVSEKAANDLIAEFTEKATSLESFPGRNPWADDPNLPERKYRKLPLGKWLLMLYQVRSDSVYIDYVVDCRQDYGWLK</sequence>
<dbReference type="AlphaFoldDB" id="E6UA28"/>
<evidence type="ECO:0000256" key="1">
    <source>
        <dbReference type="ARBA" id="ARBA00022649"/>
    </source>
</evidence>
<dbReference type="Proteomes" id="UP000001551">
    <property type="component" value="Chromosome"/>
</dbReference>
<dbReference type="KEGG" id="eha:Ethha_1866"/>
<dbReference type="InterPro" id="IPR035093">
    <property type="entry name" value="RelE/ParE_toxin_dom_sf"/>
</dbReference>
<dbReference type="EMBL" id="CP002400">
    <property type="protein sequence ID" value="ADU27389.1"/>
    <property type="molecule type" value="Genomic_DNA"/>
</dbReference>
<dbReference type="STRING" id="663278.Ethha_1866"/>
<accession>E6UA28</accession>
<organism evidence="2 3">
    <name type="scientific">Ethanoligenens harbinense (strain DSM 18485 / JCM 12961 / CGMCC 1.5033 / YUAN-3)</name>
    <dbReference type="NCBI Taxonomy" id="663278"/>
    <lineage>
        <taxon>Bacteria</taxon>
        <taxon>Bacillati</taxon>
        <taxon>Bacillota</taxon>
        <taxon>Clostridia</taxon>
        <taxon>Eubacteriales</taxon>
        <taxon>Oscillospiraceae</taxon>
        <taxon>Ethanoligenens</taxon>
    </lineage>
</organism>
<reference evidence="2 3" key="1">
    <citation type="submission" date="2010-12" db="EMBL/GenBank/DDBJ databases">
        <title>Complete sequence of Ethanoligenens harbinense YUAN-3.</title>
        <authorList>
            <person name="Lucas S."/>
            <person name="Copeland A."/>
            <person name="Lapidus A."/>
            <person name="Cheng J.-F."/>
            <person name="Bruce D."/>
            <person name="Goodwin L."/>
            <person name="Pitluck S."/>
            <person name="Chertkov O."/>
            <person name="Misra M."/>
            <person name="Detter J.C."/>
            <person name="Han C."/>
            <person name="Tapia R."/>
            <person name="Land M."/>
            <person name="Hauser L."/>
            <person name="Jeffries C."/>
            <person name="Kyrpides N."/>
            <person name="Ivanova N."/>
            <person name="Mikhailova N."/>
            <person name="Wang A."/>
            <person name="Mouttaki H."/>
            <person name="He Z."/>
            <person name="Zhou J."/>
            <person name="Hemme C.L."/>
            <person name="Woyke T."/>
        </authorList>
    </citation>
    <scope>NUCLEOTIDE SEQUENCE [LARGE SCALE GENOMIC DNA]</scope>
    <source>
        <strain evidence="3">DSM 18485 / JCM 12961 / CGMCC 1.5033 / YUAN-3</strain>
    </source>
</reference>
<evidence type="ECO:0000313" key="3">
    <source>
        <dbReference type="Proteomes" id="UP000001551"/>
    </source>
</evidence>
<dbReference type="RefSeq" id="WP_013485740.1">
    <property type="nucleotide sequence ID" value="NC_014828.1"/>
</dbReference>
<protein>
    <submittedName>
        <fullName evidence="2">Plasmid stabilization system protein</fullName>
    </submittedName>
</protein>
<gene>
    <name evidence="2" type="ordered locus">Ethha_1866</name>
</gene>
<keyword evidence="1" id="KW-1277">Toxin-antitoxin system</keyword>